<dbReference type="HOGENOM" id="CLU_1293604_0_0_11"/>
<dbReference type="eggNOG" id="COG4964">
    <property type="taxonomic scope" value="Bacteria"/>
</dbReference>
<protein>
    <recommendedName>
        <fullName evidence="1">RRN7-type domain-containing protein</fullName>
    </recommendedName>
</protein>
<dbReference type="RefSeq" id="WP_012797511.1">
    <property type="nucleotide sequence ID" value="NC_013165.1"/>
</dbReference>
<sequence>MTLEIACELCGSNQLTRNADGTYQCDRCGTKYTLEAARQLMKGGAFRNNSADFVVEGGTLVRYTGADLNVVVPDGVITIGSRAFENTSIQSIVLPEGLVAIEGGSYNSSSFMRCRFLKSVRFPKSLEKIGKYAFCRCDALEQIEFCGEPAMAESFVDCPRLRTVRYASRVFIVPKFREDLSLGLGLSFDKDAPVKSNYQFDAIYVNGEKNHRL</sequence>
<dbReference type="Pfam" id="PF11781">
    <property type="entry name" value="Zn_ribbon_RRN7"/>
    <property type="match status" value="1"/>
</dbReference>
<reference evidence="2 3" key="1">
    <citation type="journal article" date="2009" name="Stand. Genomic Sci.">
        <title>Complete genome sequence of Slackia heliotrinireducens type strain (RHS 1).</title>
        <authorList>
            <person name="Pukall R."/>
            <person name="Lapidus A."/>
            <person name="Nolan M."/>
            <person name="Copeland A."/>
            <person name="Glavina Del Rio T."/>
            <person name="Lucas S."/>
            <person name="Chen F."/>
            <person name="Tice H."/>
            <person name="Cheng J.F."/>
            <person name="Chertkov O."/>
            <person name="Bruce D."/>
            <person name="Goodwin L."/>
            <person name="Kuske C."/>
            <person name="Brettin T."/>
            <person name="Detter J.C."/>
            <person name="Han C."/>
            <person name="Pitluck S."/>
            <person name="Pati A."/>
            <person name="Mavrommatis K."/>
            <person name="Ivanova N."/>
            <person name="Ovchinnikova G."/>
            <person name="Chen A."/>
            <person name="Palaniappan K."/>
            <person name="Schneider S."/>
            <person name="Rohde M."/>
            <person name="Chain P."/>
            <person name="D'haeseleer P."/>
            <person name="Goker M."/>
            <person name="Bristow J."/>
            <person name="Eisen J.A."/>
            <person name="Markowitz V."/>
            <person name="Kyrpides N.C."/>
            <person name="Klenk H.P."/>
            <person name="Hugenholtz P."/>
        </authorList>
    </citation>
    <scope>NUCLEOTIDE SEQUENCE [LARGE SCALE GENOMIC DNA]</scope>
    <source>
        <strain evidence="3">ATCC 29202 / DSM 20476 / NCTC 11029 / RHS 1</strain>
    </source>
</reference>
<dbReference type="InterPro" id="IPR032675">
    <property type="entry name" value="LRR_dom_sf"/>
</dbReference>
<dbReference type="AlphaFoldDB" id="C7N296"/>
<dbReference type="KEGG" id="shi:Shel_03360"/>
<dbReference type="STRING" id="471855.Shel_03360"/>
<name>C7N296_SLAHD</name>
<evidence type="ECO:0000259" key="1">
    <source>
        <dbReference type="Pfam" id="PF11781"/>
    </source>
</evidence>
<accession>C7N296</accession>
<feature type="domain" description="RRN7-type" evidence="1">
    <location>
        <begin position="2"/>
        <end position="32"/>
    </location>
</feature>
<proteinExistence type="predicted"/>
<dbReference type="Gene3D" id="3.80.10.10">
    <property type="entry name" value="Ribonuclease Inhibitor"/>
    <property type="match status" value="1"/>
</dbReference>
<gene>
    <name evidence="2" type="ordered locus">Shel_03360</name>
</gene>
<evidence type="ECO:0000313" key="2">
    <source>
        <dbReference type="EMBL" id="ACV21402.1"/>
    </source>
</evidence>
<dbReference type="Pfam" id="PF13306">
    <property type="entry name" value="LRR_5"/>
    <property type="match status" value="1"/>
</dbReference>
<dbReference type="Proteomes" id="UP000002026">
    <property type="component" value="Chromosome"/>
</dbReference>
<dbReference type="EMBL" id="CP001684">
    <property type="protein sequence ID" value="ACV21402.1"/>
    <property type="molecule type" value="Genomic_DNA"/>
</dbReference>
<evidence type="ECO:0000313" key="3">
    <source>
        <dbReference type="Proteomes" id="UP000002026"/>
    </source>
</evidence>
<dbReference type="InterPro" id="IPR026906">
    <property type="entry name" value="LRR_5"/>
</dbReference>
<organism evidence="2 3">
    <name type="scientific">Slackia heliotrinireducens (strain ATCC 29202 / DSM 20476 / NCTC 11029 / RHS 1)</name>
    <name type="common">Peptococcus heliotrinreducens</name>
    <dbReference type="NCBI Taxonomy" id="471855"/>
    <lineage>
        <taxon>Bacteria</taxon>
        <taxon>Bacillati</taxon>
        <taxon>Actinomycetota</taxon>
        <taxon>Coriobacteriia</taxon>
        <taxon>Eggerthellales</taxon>
        <taxon>Eggerthellaceae</taxon>
        <taxon>Slackia</taxon>
    </lineage>
</organism>
<dbReference type="InterPro" id="IPR021752">
    <property type="entry name" value="TF_Rrn7_Zf"/>
</dbReference>
<keyword evidence="3" id="KW-1185">Reference proteome</keyword>